<evidence type="ECO:0000313" key="2">
    <source>
        <dbReference type="Proteomes" id="UP001175227"/>
    </source>
</evidence>
<protein>
    <submittedName>
        <fullName evidence="1">Uncharacterized protein</fullName>
    </submittedName>
</protein>
<gene>
    <name evidence="1" type="ORF">IW261DRAFT_1491350</name>
</gene>
<dbReference type="Proteomes" id="UP001175227">
    <property type="component" value="Unassembled WGS sequence"/>
</dbReference>
<organism evidence="1 2">
    <name type="scientific">Armillaria novae-zelandiae</name>
    <dbReference type="NCBI Taxonomy" id="153914"/>
    <lineage>
        <taxon>Eukaryota</taxon>
        <taxon>Fungi</taxon>
        <taxon>Dikarya</taxon>
        <taxon>Basidiomycota</taxon>
        <taxon>Agaricomycotina</taxon>
        <taxon>Agaricomycetes</taxon>
        <taxon>Agaricomycetidae</taxon>
        <taxon>Agaricales</taxon>
        <taxon>Marasmiineae</taxon>
        <taxon>Physalacriaceae</taxon>
        <taxon>Armillaria</taxon>
    </lineage>
</organism>
<comment type="caution">
    <text evidence="1">The sequence shown here is derived from an EMBL/GenBank/DDBJ whole genome shotgun (WGS) entry which is preliminary data.</text>
</comment>
<name>A0AA39P2R0_9AGAR</name>
<evidence type="ECO:0000313" key="1">
    <source>
        <dbReference type="EMBL" id="KAK0476462.1"/>
    </source>
</evidence>
<proteinExistence type="predicted"/>
<dbReference type="EMBL" id="JAUEPR010000020">
    <property type="protein sequence ID" value="KAK0476462.1"/>
    <property type="molecule type" value="Genomic_DNA"/>
</dbReference>
<sequence>MYYFADHMHHSIFWLDAFDVSTFSIQKVETTEPSHLAYAMETQYWSHYSYFPRCQEMARDMIEEAKDFVIDCLAEAAEISYIRYGLTQPRLQQYLSILTSITSSYGSYHQPGSKYALALIMRLRSGERYLNFYGEPGARIFGIQQNHKIYKQSWTPLIQLLSPLLFFAPDAHCIVLHELCCDGITQPELPNTRLTCSGYIDTWYLHIFVFTI</sequence>
<keyword evidence="2" id="KW-1185">Reference proteome</keyword>
<dbReference type="AlphaFoldDB" id="A0AA39P2R0"/>
<accession>A0AA39P2R0</accession>
<reference evidence="1" key="1">
    <citation type="submission" date="2023-06" db="EMBL/GenBank/DDBJ databases">
        <authorList>
            <consortium name="Lawrence Berkeley National Laboratory"/>
            <person name="Ahrendt S."/>
            <person name="Sahu N."/>
            <person name="Indic B."/>
            <person name="Wong-Bajracharya J."/>
            <person name="Merenyi Z."/>
            <person name="Ke H.-M."/>
            <person name="Monk M."/>
            <person name="Kocsube S."/>
            <person name="Drula E."/>
            <person name="Lipzen A."/>
            <person name="Balint B."/>
            <person name="Henrissat B."/>
            <person name="Andreopoulos B."/>
            <person name="Martin F.M."/>
            <person name="Harder C.B."/>
            <person name="Rigling D."/>
            <person name="Ford K.L."/>
            <person name="Foster G.D."/>
            <person name="Pangilinan J."/>
            <person name="Papanicolaou A."/>
            <person name="Barry K."/>
            <person name="LaButti K."/>
            <person name="Viragh M."/>
            <person name="Koriabine M."/>
            <person name="Yan M."/>
            <person name="Riley R."/>
            <person name="Champramary S."/>
            <person name="Plett K.L."/>
            <person name="Tsai I.J."/>
            <person name="Slot J."/>
            <person name="Sipos G."/>
            <person name="Plett J."/>
            <person name="Nagy L.G."/>
            <person name="Grigoriev I.V."/>
        </authorList>
    </citation>
    <scope>NUCLEOTIDE SEQUENCE</scope>
    <source>
        <strain evidence="1">ICMP 16352</strain>
    </source>
</reference>